<gene>
    <name evidence="3" type="ORF">BEMITA_LOCUS11014</name>
</gene>
<dbReference type="EMBL" id="OU963867">
    <property type="protein sequence ID" value="CAH0774694.1"/>
    <property type="molecule type" value="Genomic_DNA"/>
</dbReference>
<dbReference type="FunFam" id="1.10.238.10:FF:000216">
    <property type="entry name" value="Putative calmodulin"/>
    <property type="match status" value="1"/>
</dbReference>
<dbReference type="AlphaFoldDB" id="A0A9P0G4M1"/>
<dbReference type="KEGG" id="btab:109034776"/>
<accession>A0A9P0G4M1</accession>
<feature type="domain" description="EF-hand" evidence="2">
    <location>
        <begin position="83"/>
        <end position="141"/>
    </location>
</feature>
<name>A0A9P0G4M1_BEMTA</name>
<keyword evidence="1" id="KW-0677">Repeat</keyword>
<dbReference type="Gene3D" id="1.10.238.10">
    <property type="entry name" value="EF-hand"/>
    <property type="match status" value="2"/>
</dbReference>
<dbReference type="InterPro" id="IPR002048">
    <property type="entry name" value="EF_hand_dom"/>
</dbReference>
<evidence type="ECO:0000259" key="2">
    <source>
        <dbReference type="Pfam" id="PF13499"/>
    </source>
</evidence>
<dbReference type="Pfam" id="PF13499">
    <property type="entry name" value="EF-hand_7"/>
    <property type="match status" value="1"/>
</dbReference>
<dbReference type="GO" id="GO:0005509">
    <property type="term" value="F:calcium ion binding"/>
    <property type="evidence" value="ECO:0007669"/>
    <property type="project" value="InterPro"/>
</dbReference>
<proteinExistence type="predicted"/>
<keyword evidence="4" id="KW-1185">Reference proteome</keyword>
<dbReference type="GO" id="GO:0016460">
    <property type="term" value="C:myosin II complex"/>
    <property type="evidence" value="ECO:0007669"/>
    <property type="project" value="TreeGrafter"/>
</dbReference>
<dbReference type="PANTHER" id="PTHR23048">
    <property type="entry name" value="MYOSIN LIGHT CHAIN 1, 3"/>
    <property type="match status" value="1"/>
</dbReference>
<evidence type="ECO:0000313" key="4">
    <source>
        <dbReference type="Proteomes" id="UP001152759"/>
    </source>
</evidence>
<evidence type="ECO:0000313" key="3">
    <source>
        <dbReference type="EMBL" id="CAH0774694.1"/>
    </source>
</evidence>
<protein>
    <recommendedName>
        <fullName evidence="2">EF-hand domain-containing protein</fullName>
    </recommendedName>
</protein>
<dbReference type="PANTHER" id="PTHR23048:SF0">
    <property type="entry name" value="CALMODULIN LIKE 3"/>
    <property type="match status" value="1"/>
</dbReference>
<organism evidence="3 4">
    <name type="scientific">Bemisia tabaci</name>
    <name type="common">Sweetpotato whitefly</name>
    <name type="synonym">Aleurodes tabaci</name>
    <dbReference type="NCBI Taxonomy" id="7038"/>
    <lineage>
        <taxon>Eukaryota</taxon>
        <taxon>Metazoa</taxon>
        <taxon>Ecdysozoa</taxon>
        <taxon>Arthropoda</taxon>
        <taxon>Hexapoda</taxon>
        <taxon>Insecta</taxon>
        <taxon>Pterygota</taxon>
        <taxon>Neoptera</taxon>
        <taxon>Paraneoptera</taxon>
        <taxon>Hemiptera</taxon>
        <taxon>Sternorrhyncha</taxon>
        <taxon>Aleyrodoidea</taxon>
        <taxon>Aleyrodidae</taxon>
        <taxon>Aleyrodinae</taxon>
        <taxon>Bemisia</taxon>
    </lineage>
</organism>
<dbReference type="InterPro" id="IPR050230">
    <property type="entry name" value="CALM/Myosin/TropC-like"/>
</dbReference>
<dbReference type="CDD" id="cd00051">
    <property type="entry name" value="EFh"/>
    <property type="match status" value="1"/>
</dbReference>
<sequence>MAHHFREQDIDEFRECFYLFARSGQIKSLEELSTIMRSLGMSPTIAELKKYFKDKGGKLSFPEFLKVMHDHSRVENLPTEVVEAFRAGDTSKKGVISARHLKHLLLRWGEHLSPKEVEQIFREANVMPNSLVKYEDFVKIACAPVPDYY</sequence>
<dbReference type="Proteomes" id="UP001152759">
    <property type="component" value="Chromosome 6"/>
</dbReference>
<dbReference type="SUPFAM" id="SSF47473">
    <property type="entry name" value="EF-hand"/>
    <property type="match status" value="1"/>
</dbReference>
<evidence type="ECO:0000256" key="1">
    <source>
        <dbReference type="ARBA" id="ARBA00022737"/>
    </source>
</evidence>
<dbReference type="InterPro" id="IPR011992">
    <property type="entry name" value="EF-hand-dom_pair"/>
</dbReference>
<dbReference type="OrthoDB" id="435273at2759"/>
<reference evidence="3" key="1">
    <citation type="submission" date="2021-12" db="EMBL/GenBank/DDBJ databases">
        <authorList>
            <person name="King R."/>
        </authorList>
    </citation>
    <scope>NUCLEOTIDE SEQUENCE</scope>
</reference>